<organism evidence="2 3">
    <name type="scientific">Hymenobacter volaticus</name>
    <dbReference type="NCBI Taxonomy" id="2932254"/>
    <lineage>
        <taxon>Bacteria</taxon>
        <taxon>Pseudomonadati</taxon>
        <taxon>Bacteroidota</taxon>
        <taxon>Cytophagia</taxon>
        <taxon>Cytophagales</taxon>
        <taxon>Hymenobacteraceae</taxon>
        <taxon>Hymenobacter</taxon>
    </lineage>
</organism>
<keyword evidence="1" id="KW-0472">Membrane</keyword>
<keyword evidence="3" id="KW-1185">Reference proteome</keyword>
<keyword evidence="1" id="KW-1133">Transmembrane helix</keyword>
<evidence type="ECO:0000313" key="3">
    <source>
        <dbReference type="Proteomes" id="UP000830401"/>
    </source>
</evidence>
<feature type="transmembrane region" description="Helical" evidence="1">
    <location>
        <begin position="83"/>
        <end position="114"/>
    </location>
</feature>
<feature type="transmembrane region" description="Helical" evidence="1">
    <location>
        <begin position="263"/>
        <end position="285"/>
    </location>
</feature>
<feature type="transmembrane region" description="Helical" evidence="1">
    <location>
        <begin position="120"/>
        <end position="139"/>
    </location>
</feature>
<feature type="transmembrane region" description="Helical" evidence="1">
    <location>
        <begin position="221"/>
        <end position="243"/>
    </location>
</feature>
<dbReference type="Proteomes" id="UP000830401">
    <property type="component" value="Chromosome"/>
</dbReference>
<sequence length="324" mass="35354">MLSTWHRFLGIRPEEGKTVWLFFLHNFLLGIGTILVYVSANVILLENNPERNLPLAYGVAALALMGVGRVYTHFEHQLQLQRLAVRVLLAVVVLTGVLGVLVAVGHSVAAAVAIMAGYRIIYLLTNLEFWGVSAVVFDVRQSKRLFSLISSGDMPAKALGAVLAVLVHGHTDLLFLLLLAFGAYGGALLTLRTTLASHVVEAKSVARRQRQQAPASALQRWFGNSELVLSMCLSLLAVAAITTGVEYSFFVNVKHKFHDQATLMQYLGTFLALTYLLAMVFKVLLSQFTLERMGIRRMLLALPVLVLLGVLAFGGCATQTLPAP</sequence>
<feature type="transmembrane region" description="Helical" evidence="1">
    <location>
        <begin position="297"/>
        <end position="321"/>
    </location>
</feature>
<keyword evidence="1" id="KW-0812">Transmembrane</keyword>
<gene>
    <name evidence="2" type="ORF">MUN86_03810</name>
</gene>
<dbReference type="SUPFAM" id="SSF103473">
    <property type="entry name" value="MFS general substrate transporter"/>
    <property type="match status" value="1"/>
</dbReference>
<evidence type="ECO:0000256" key="1">
    <source>
        <dbReference type="SAM" id="Phobius"/>
    </source>
</evidence>
<feature type="transmembrane region" description="Helical" evidence="1">
    <location>
        <begin position="52"/>
        <end position="71"/>
    </location>
</feature>
<feature type="transmembrane region" description="Helical" evidence="1">
    <location>
        <begin position="146"/>
        <end position="167"/>
    </location>
</feature>
<dbReference type="RefSeq" id="WP_245121942.1">
    <property type="nucleotide sequence ID" value="NZ_CP095061.1"/>
</dbReference>
<protein>
    <recommendedName>
        <fullName evidence="4">Crp/Fnr family transcriptional regulator</fullName>
    </recommendedName>
</protein>
<evidence type="ECO:0008006" key="4">
    <source>
        <dbReference type="Google" id="ProtNLM"/>
    </source>
</evidence>
<evidence type="ECO:0000313" key="2">
    <source>
        <dbReference type="EMBL" id="UOQ67044.1"/>
    </source>
</evidence>
<feature type="transmembrane region" description="Helical" evidence="1">
    <location>
        <begin position="20"/>
        <end position="40"/>
    </location>
</feature>
<feature type="transmembrane region" description="Helical" evidence="1">
    <location>
        <begin position="173"/>
        <end position="200"/>
    </location>
</feature>
<dbReference type="InterPro" id="IPR036259">
    <property type="entry name" value="MFS_trans_sf"/>
</dbReference>
<dbReference type="EMBL" id="CP095061">
    <property type="protein sequence ID" value="UOQ67044.1"/>
    <property type="molecule type" value="Genomic_DNA"/>
</dbReference>
<reference evidence="2" key="1">
    <citation type="submission" date="2022-04" db="EMBL/GenBank/DDBJ databases">
        <title>Hymenobacter sp. isolated from the air.</title>
        <authorList>
            <person name="Won M."/>
            <person name="Lee C.-M."/>
            <person name="Woen H.-Y."/>
            <person name="Kwon S.-W."/>
        </authorList>
    </citation>
    <scope>NUCLEOTIDE SEQUENCE</scope>
    <source>
        <strain evidence="2">5420S-77</strain>
    </source>
</reference>
<name>A0ABY4G9A5_9BACT</name>
<accession>A0ABY4G9A5</accession>
<proteinExistence type="predicted"/>